<evidence type="ECO:0000256" key="3">
    <source>
        <dbReference type="ARBA" id="ARBA00022729"/>
    </source>
</evidence>
<evidence type="ECO:0000259" key="6">
    <source>
        <dbReference type="Pfam" id="PF16541"/>
    </source>
</evidence>
<proteinExistence type="predicted"/>
<evidence type="ECO:0000256" key="4">
    <source>
        <dbReference type="ARBA" id="ARBA00023157"/>
    </source>
</evidence>
<evidence type="ECO:0000256" key="5">
    <source>
        <dbReference type="SAM" id="SignalP"/>
    </source>
</evidence>
<dbReference type="GeneID" id="25797475"/>
<keyword evidence="4" id="KW-1015">Disulfide bond</keyword>
<evidence type="ECO:0000256" key="2">
    <source>
        <dbReference type="ARBA" id="ARBA00022525"/>
    </source>
</evidence>
<protein>
    <recommendedName>
        <fullName evidence="6">AA1-like domain-containing protein</fullName>
    </recommendedName>
</protein>
<evidence type="ECO:0000313" key="8">
    <source>
        <dbReference type="Proteomes" id="UP000007115"/>
    </source>
</evidence>
<comment type="caution">
    <text evidence="7">The sequence shown here is derived from an EMBL/GenBank/DDBJ whole genome shotgun (WGS) entry which is preliminary data.</text>
</comment>
<dbReference type="Proteomes" id="UP000007115">
    <property type="component" value="Unassembled WGS sequence"/>
</dbReference>
<dbReference type="Pfam" id="PF16541">
    <property type="entry name" value="AltA1"/>
    <property type="match status" value="1"/>
</dbReference>
<organism evidence="7 8">
    <name type="scientific">Hypocrea virens (strain Gv29-8 / FGSC 10586)</name>
    <name type="common">Gliocladium virens</name>
    <name type="synonym">Trichoderma virens</name>
    <dbReference type="NCBI Taxonomy" id="413071"/>
    <lineage>
        <taxon>Eukaryota</taxon>
        <taxon>Fungi</taxon>
        <taxon>Dikarya</taxon>
        <taxon>Ascomycota</taxon>
        <taxon>Pezizomycotina</taxon>
        <taxon>Sordariomycetes</taxon>
        <taxon>Hypocreomycetidae</taxon>
        <taxon>Hypocreales</taxon>
        <taxon>Hypocreaceae</taxon>
        <taxon>Trichoderma</taxon>
    </lineage>
</organism>
<evidence type="ECO:0000313" key="7">
    <source>
        <dbReference type="EMBL" id="EHK25066.1"/>
    </source>
</evidence>
<dbReference type="InterPro" id="IPR032382">
    <property type="entry name" value="AltA1"/>
</dbReference>
<feature type="signal peptide" evidence="5">
    <location>
        <begin position="1"/>
        <end position="17"/>
    </location>
</feature>
<accession>G9MLV7</accession>
<name>G9MLV7_HYPVG</name>
<dbReference type="InParanoid" id="G9MLV7"/>
<dbReference type="VEuPathDB" id="FungiDB:TRIVIDRAFT_71692"/>
<feature type="chain" id="PRO_5003523506" description="AA1-like domain-containing protein" evidence="5">
    <location>
        <begin position="18"/>
        <end position="195"/>
    </location>
</feature>
<dbReference type="OrthoDB" id="3539798at2759"/>
<reference evidence="7 8" key="1">
    <citation type="journal article" date="2011" name="Genome Biol.">
        <title>Comparative genome sequence analysis underscores mycoparasitism as the ancestral life style of Trichoderma.</title>
        <authorList>
            <person name="Kubicek C.P."/>
            <person name="Herrera-Estrella A."/>
            <person name="Seidl-Seiboth V."/>
            <person name="Martinez D.A."/>
            <person name="Druzhinina I.S."/>
            <person name="Thon M."/>
            <person name="Zeilinger S."/>
            <person name="Casas-Flores S."/>
            <person name="Horwitz B.A."/>
            <person name="Mukherjee P.K."/>
            <person name="Mukherjee M."/>
            <person name="Kredics L."/>
            <person name="Alcaraz L.D."/>
            <person name="Aerts A."/>
            <person name="Antal Z."/>
            <person name="Atanasova L."/>
            <person name="Cervantes-Badillo M.G."/>
            <person name="Challacombe J."/>
            <person name="Chertkov O."/>
            <person name="McCluskey K."/>
            <person name="Coulpier F."/>
            <person name="Deshpande N."/>
            <person name="von Doehren H."/>
            <person name="Ebbole D.J."/>
            <person name="Esquivel-Naranjo E.U."/>
            <person name="Fekete E."/>
            <person name="Flipphi M."/>
            <person name="Glaser F."/>
            <person name="Gomez-Rodriguez E.Y."/>
            <person name="Gruber S."/>
            <person name="Han C."/>
            <person name="Henrissat B."/>
            <person name="Hermosa R."/>
            <person name="Hernandez-Onate M."/>
            <person name="Karaffa L."/>
            <person name="Kosti I."/>
            <person name="Le Crom S."/>
            <person name="Lindquist E."/>
            <person name="Lucas S."/>
            <person name="Luebeck M."/>
            <person name="Luebeck P.S."/>
            <person name="Margeot A."/>
            <person name="Metz B."/>
            <person name="Misra M."/>
            <person name="Nevalainen H."/>
            <person name="Omann M."/>
            <person name="Packer N."/>
            <person name="Perrone G."/>
            <person name="Uresti-Rivera E.E."/>
            <person name="Salamov A."/>
            <person name="Schmoll M."/>
            <person name="Seiboth B."/>
            <person name="Shapiro H."/>
            <person name="Sukno S."/>
            <person name="Tamayo-Ramos J.A."/>
            <person name="Tisch D."/>
            <person name="Wiest A."/>
            <person name="Wilkinson H.H."/>
            <person name="Zhang M."/>
            <person name="Coutinho P.M."/>
            <person name="Kenerley C.M."/>
            <person name="Monte E."/>
            <person name="Baker S.E."/>
            <person name="Grigoriev I.V."/>
        </authorList>
    </citation>
    <scope>NUCLEOTIDE SEQUENCE [LARGE SCALE GENOMIC DNA]</scope>
    <source>
        <strain evidence="8">Gv29-8 / FGSC 10586</strain>
    </source>
</reference>
<sequence>MLSILSSCLLLASSALALPSTIPRADSNYPYPVPPAAPGCTDKSTNLTEWTVGSFDFHASYTFTTPAHQNSWGYVNFTLINPAVSYTPICSAASNQLSDFFYGTVIYDCTVPVASDKATFTFSRPGSELRINQTWNCAGEGSRFTAIGGVKLNLTCDDTTWQNPNWTTGQIYSSRTITCGKVTVPAPIEEMSAVL</sequence>
<keyword evidence="8" id="KW-1185">Reference proteome</keyword>
<dbReference type="HOGENOM" id="CLU_097613_0_0_1"/>
<feature type="domain" description="AA1-like" evidence="6">
    <location>
        <begin position="57"/>
        <end position="179"/>
    </location>
</feature>
<dbReference type="AlphaFoldDB" id="G9MLV7"/>
<dbReference type="eggNOG" id="ENOG502T4N2">
    <property type="taxonomic scope" value="Eukaryota"/>
</dbReference>
<dbReference type="EMBL" id="ABDF02000004">
    <property type="protein sequence ID" value="EHK25066.1"/>
    <property type="molecule type" value="Genomic_DNA"/>
</dbReference>
<keyword evidence="2" id="KW-0964">Secreted</keyword>
<keyword evidence="3 5" id="KW-0732">Signal</keyword>
<evidence type="ECO:0000256" key="1">
    <source>
        <dbReference type="ARBA" id="ARBA00004613"/>
    </source>
</evidence>
<dbReference type="GO" id="GO:0005576">
    <property type="term" value="C:extracellular region"/>
    <property type="evidence" value="ECO:0007669"/>
    <property type="project" value="UniProtKB-SubCell"/>
</dbReference>
<gene>
    <name evidence="7" type="ORF">TRIVIDRAFT_71692</name>
</gene>
<comment type="subcellular location">
    <subcellularLocation>
        <location evidence="1">Secreted</location>
    </subcellularLocation>
</comment>
<dbReference type="RefSeq" id="XP_013959259.1">
    <property type="nucleotide sequence ID" value="XM_014103784.1"/>
</dbReference>
<dbReference type="OMA" id="WGYVNFT"/>